<dbReference type="InterPro" id="IPR014031">
    <property type="entry name" value="Ketoacyl_synth_C"/>
</dbReference>
<gene>
    <name evidence="7" type="ORF">B0H66DRAFT_575186</name>
</gene>
<dbReference type="GO" id="GO:0044550">
    <property type="term" value="P:secondary metabolite biosynthetic process"/>
    <property type="evidence" value="ECO:0007669"/>
    <property type="project" value="TreeGrafter"/>
</dbReference>
<evidence type="ECO:0000256" key="1">
    <source>
        <dbReference type="ARBA" id="ARBA00022450"/>
    </source>
</evidence>
<dbReference type="Gene3D" id="3.40.47.10">
    <property type="match status" value="1"/>
</dbReference>
<dbReference type="AlphaFoldDB" id="A0AAE0I4F9"/>
<keyword evidence="4" id="KW-0511">Multifunctional enzyme</keyword>
<dbReference type="PANTHER" id="PTHR43775:SF49">
    <property type="entry name" value="SYNTHASE, PUTATIVE (JCVI)-RELATED"/>
    <property type="match status" value="1"/>
</dbReference>
<reference evidence="7" key="2">
    <citation type="submission" date="2023-06" db="EMBL/GenBank/DDBJ databases">
        <authorList>
            <consortium name="Lawrence Berkeley National Laboratory"/>
            <person name="Haridas S."/>
            <person name="Hensen N."/>
            <person name="Bonometti L."/>
            <person name="Westerberg I."/>
            <person name="Brannstrom I.O."/>
            <person name="Guillou S."/>
            <person name="Cros-Aarteil S."/>
            <person name="Calhoun S."/>
            <person name="Kuo A."/>
            <person name="Mondo S."/>
            <person name="Pangilinan J."/>
            <person name="Riley R."/>
            <person name="Labutti K."/>
            <person name="Andreopoulos B."/>
            <person name="Lipzen A."/>
            <person name="Chen C."/>
            <person name="Yanf M."/>
            <person name="Daum C."/>
            <person name="Ng V."/>
            <person name="Clum A."/>
            <person name="Steindorff A."/>
            <person name="Ohm R."/>
            <person name="Martin F."/>
            <person name="Silar P."/>
            <person name="Natvig D."/>
            <person name="Lalanne C."/>
            <person name="Gautier V."/>
            <person name="Ament-Velasquez S.L."/>
            <person name="Kruys A."/>
            <person name="Hutchinson M.I."/>
            <person name="Powell A.J."/>
            <person name="Barry K."/>
            <person name="Miller A.N."/>
            <person name="Grigoriev I.V."/>
            <person name="Debuchy R."/>
            <person name="Gladieux P."/>
            <person name="Thoren M.H."/>
            <person name="Johannesson H."/>
        </authorList>
    </citation>
    <scope>NUCLEOTIDE SEQUENCE</scope>
    <source>
        <strain evidence="7">CBS 118394</strain>
    </source>
</reference>
<reference evidence="7" key="1">
    <citation type="journal article" date="2023" name="Mol. Phylogenet. Evol.">
        <title>Genome-scale phylogeny and comparative genomics of the fungal order Sordariales.</title>
        <authorList>
            <person name="Hensen N."/>
            <person name="Bonometti L."/>
            <person name="Westerberg I."/>
            <person name="Brannstrom I.O."/>
            <person name="Guillou S."/>
            <person name="Cros-Aarteil S."/>
            <person name="Calhoun S."/>
            <person name="Haridas S."/>
            <person name="Kuo A."/>
            <person name="Mondo S."/>
            <person name="Pangilinan J."/>
            <person name="Riley R."/>
            <person name="LaButti K."/>
            <person name="Andreopoulos B."/>
            <person name="Lipzen A."/>
            <person name="Chen C."/>
            <person name="Yan M."/>
            <person name="Daum C."/>
            <person name="Ng V."/>
            <person name="Clum A."/>
            <person name="Steindorff A."/>
            <person name="Ohm R.A."/>
            <person name="Martin F."/>
            <person name="Silar P."/>
            <person name="Natvig D.O."/>
            <person name="Lalanne C."/>
            <person name="Gautier V."/>
            <person name="Ament-Velasquez S.L."/>
            <person name="Kruys A."/>
            <person name="Hutchinson M.I."/>
            <person name="Powell A.J."/>
            <person name="Barry K."/>
            <person name="Miller A.N."/>
            <person name="Grigoriev I.V."/>
            <person name="Debuchy R."/>
            <person name="Gladieux P."/>
            <person name="Hiltunen Thoren M."/>
            <person name="Johannesson H."/>
        </authorList>
    </citation>
    <scope>NUCLEOTIDE SEQUENCE</scope>
    <source>
        <strain evidence="7">CBS 118394</strain>
    </source>
</reference>
<feature type="region of interest" description="Disordered" evidence="5">
    <location>
        <begin position="186"/>
        <end position="206"/>
    </location>
</feature>
<keyword evidence="2" id="KW-0597">Phosphoprotein</keyword>
<evidence type="ECO:0000256" key="5">
    <source>
        <dbReference type="SAM" id="MobiDB-lite"/>
    </source>
</evidence>
<dbReference type="CDD" id="cd00833">
    <property type="entry name" value="PKS"/>
    <property type="match status" value="1"/>
</dbReference>
<dbReference type="InterPro" id="IPR020841">
    <property type="entry name" value="PKS_Beta-ketoAc_synthase_dom"/>
</dbReference>
<dbReference type="EMBL" id="JAUEDM010000004">
    <property type="protein sequence ID" value="KAK3318235.1"/>
    <property type="molecule type" value="Genomic_DNA"/>
</dbReference>
<dbReference type="Proteomes" id="UP001283341">
    <property type="component" value="Unassembled WGS sequence"/>
</dbReference>
<keyword evidence="8" id="KW-1185">Reference proteome</keyword>
<keyword evidence="3" id="KW-0808">Transferase</keyword>
<dbReference type="PANTHER" id="PTHR43775">
    <property type="entry name" value="FATTY ACID SYNTHASE"/>
    <property type="match status" value="1"/>
</dbReference>
<evidence type="ECO:0000256" key="3">
    <source>
        <dbReference type="ARBA" id="ARBA00022679"/>
    </source>
</evidence>
<keyword evidence="1" id="KW-0596">Phosphopantetheine</keyword>
<protein>
    <submittedName>
        <fullName evidence="7">Polyketide synthase</fullName>
    </submittedName>
</protein>
<dbReference type="Gene3D" id="3.30.70.3290">
    <property type="match status" value="1"/>
</dbReference>
<evidence type="ECO:0000313" key="7">
    <source>
        <dbReference type="EMBL" id="KAK3318235.1"/>
    </source>
</evidence>
<dbReference type="GO" id="GO:0006633">
    <property type="term" value="P:fatty acid biosynthetic process"/>
    <property type="evidence" value="ECO:0007669"/>
    <property type="project" value="TreeGrafter"/>
</dbReference>
<dbReference type="InterPro" id="IPR050091">
    <property type="entry name" value="PKS_NRPS_Biosynth_Enz"/>
</dbReference>
<dbReference type="SUPFAM" id="SSF53901">
    <property type="entry name" value="Thiolase-like"/>
    <property type="match status" value="1"/>
</dbReference>
<dbReference type="SMART" id="SM00825">
    <property type="entry name" value="PKS_KS"/>
    <property type="match status" value="1"/>
</dbReference>
<dbReference type="Pfam" id="PF02801">
    <property type="entry name" value="Ketoacyl-synt_C"/>
    <property type="match status" value="1"/>
</dbReference>
<dbReference type="GO" id="GO:0004312">
    <property type="term" value="F:fatty acid synthase activity"/>
    <property type="evidence" value="ECO:0007669"/>
    <property type="project" value="TreeGrafter"/>
</dbReference>
<evidence type="ECO:0000256" key="2">
    <source>
        <dbReference type="ARBA" id="ARBA00022553"/>
    </source>
</evidence>
<evidence type="ECO:0000259" key="6">
    <source>
        <dbReference type="PROSITE" id="PS52004"/>
    </source>
</evidence>
<feature type="domain" description="Ketosynthase family 3 (KS3)" evidence="6">
    <location>
        <begin position="1"/>
        <end position="118"/>
    </location>
</feature>
<dbReference type="Pfam" id="PF16197">
    <property type="entry name" value="KAsynt_C_assoc"/>
    <property type="match status" value="1"/>
</dbReference>
<dbReference type="InterPro" id="IPR032821">
    <property type="entry name" value="PKS_assoc"/>
</dbReference>
<organism evidence="7 8">
    <name type="scientific">Apodospora peruviana</name>
    <dbReference type="NCBI Taxonomy" id="516989"/>
    <lineage>
        <taxon>Eukaryota</taxon>
        <taxon>Fungi</taxon>
        <taxon>Dikarya</taxon>
        <taxon>Ascomycota</taxon>
        <taxon>Pezizomycotina</taxon>
        <taxon>Sordariomycetes</taxon>
        <taxon>Sordariomycetidae</taxon>
        <taxon>Sordariales</taxon>
        <taxon>Lasiosphaeriaceae</taxon>
        <taxon>Apodospora</taxon>
    </lineage>
</organism>
<dbReference type="PROSITE" id="PS52004">
    <property type="entry name" value="KS3_2"/>
    <property type="match status" value="1"/>
</dbReference>
<evidence type="ECO:0000256" key="4">
    <source>
        <dbReference type="ARBA" id="ARBA00023268"/>
    </source>
</evidence>
<evidence type="ECO:0000313" key="8">
    <source>
        <dbReference type="Proteomes" id="UP001283341"/>
    </source>
</evidence>
<sequence>MCHGTGTKAGDPIEAKAVARVFGEDGGSGIYIGSVKPNLGHSEDNSGLSSVIKMVLALENKTIPPNINFTTPNPNIPFEKANMTVPVEPTPWPAGKAERVGVNSFGIGGANAHVGHNTALSCSSSSNHHPASLLSSNPPILIVLSAQHPDALRTSIKNHETYALDHPGSLADVSYTLGARRETLSTAPSAWRPRRARSRCRQSPSR</sequence>
<accession>A0AAE0I4F9</accession>
<comment type="caution">
    <text evidence="7">The sequence shown here is derived from an EMBL/GenBank/DDBJ whole genome shotgun (WGS) entry which is preliminary data.</text>
</comment>
<name>A0AAE0I4F9_9PEZI</name>
<dbReference type="InterPro" id="IPR016039">
    <property type="entry name" value="Thiolase-like"/>
</dbReference>
<proteinExistence type="predicted"/>